<accession>A0A8S9V6D0</accession>
<protein>
    <submittedName>
        <fullName evidence="1">Uncharacterized protein</fullName>
    </submittedName>
</protein>
<dbReference type="EMBL" id="JAACNO010000254">
    <property type="protein sequence ID" value="KAF4148665.1"/>
    <property type="molecule type" value="Genomic_DNA"/>
</dbReference>
<reference evidence="1" key="1">
    <citation type="submission" date="2020-03" db="EMBL/GenBank/DDBJ databases">
        <title>Hybrid Assembly of Korean Phytophthora infestans isolates.</title>
        <authorList>
            <person name="Prokchorchik M."/>
            <person name="Lee Y."/>
            <person name="Seo J."/>
            <person name="Cho J.-H."/>
            <person name="Park Y.-E."/>
            <person name="Jang D.-C."/>
            <person name="Im J.-S."/>
            <person name="Choi J.-G."/>
            <person name="Park H.-J."/>
            <person name="Lee G.-B."/>
            <person name="Lee Y.-G."/>
            <person name="Hong S.-Y."/>
            <person name="Cho K."/>
            <person name="Sohn K.H."/>
        </authorList>
    </citation>
    <scope>NUCLEOTIDE SEQUENCE</scope>
    <source>
        <strain evidence="1">KR_2_A2</strain>
    </source>
</reference>
<evidence type="ECO:0000313" key="1">
    <source>
        <dbReference type="EMBL" id="KAF4148665.1"/>
    </source>
</evidence>
<sequence>MQIQVAVKFLRLRRREGGARPACFKVEELVALALEACEPKTVRLDKSIYLNLGINALQREWVPIAASNWLANLDTVQANYQRRSKAGPLVIELIVFVAKAQSGIRRATASRVEEVSRLIDSHLREHPDVQVGEIARTDWAFSHARQPDQPAIALPDNATSHQAQHIDAMRAAQIQQQSDRDEPMRMLTVSLNGSTPLRLTFNISELRDMFGLPNYNFLAQGSFSKFQPPGDPEDVEDTDHQ</sequence>
<dbReference type="Proteomes" id="UP000704712">
    <property type="component" value="Unassembled WGS sequence"/>
</dbReference>
<proteinExistence type="predicted"/>
<organism evidence="1 2">
    <name type="scientific">Phytophthora infestans</name>
    <name type="common">Potato late blight agent</name>
    <name type="synonym">Botrytis infestans</name>
    <dbReference type="NCBI Taxonomy" id="4787"/>
    <lineage>
        <taxon>Eukaryota</taxon>
        <taxon>Sar</taxon>
        <taxon>Stramenopiles</taxon>
        <taxon>Oomycota</taxon>
        <taxon>Peronosporomycetes</taxon>
        <taxon>Peronosporales</taxon>
        <taxon>Peronosporaceae</taxon>
        <taxon>Phytophthora</taxon>
    </lineage>
</organism>
<name>A0A8S9V6D0_PHYIN</name>
<comment type="caution">
    <text evidence="1">The sequence shown here is derived from an EMBL/GenBank/DDBJ whole genome shotgun (WGS) entry which is preliminary data.</text>
</comment>
<gene>
    <name evidence="1" type="ORF">GN958_ATG02145</name>
</gene>
<dbReference type="AlphaFoldDB" id="A0A8S9V6D0"/>
<evidence type="ECO:0000313" key="2">
    <source>
        <dbReference type="Proteomes" id="UP000704712"/>
    </source>
</evidence>